<name>A0ACD5DD89_9LACO</name>
<sequence length="93" mass="10867">MNNEPDEPEKLTREQYRKLKDGKRPSQDDSGTEDNQVIDEPKTGRLKKDSNEKSADADYKTPRWHRINRRLNISMAVLVALIIIVYLILIFIN</sequence>
<keyword evidence="2" id="KW-1185">Reference proteome</keyword>
<accession>A0ACD5DD89</accession>
<proteinExistence type="predicted"/>
<dbReference type="Proteomes" id="UP001149860">
    <property type="component" value="Chromosome"/>
</dbReference>
<reference evidence="1" key="1">
    <citation type="submission" date="2024-08" db="EMBL/GenBank/DDBJ databases">
        <title>Lentilactobacillus sp. nov., isolated from tree bark.</title>
        <authorList>
            <person name="Phuengjayaem S."/>
            <person name="Tanasupawat S."/>
        </authorList>
    </citation>
    <scope>NUCLEOTIDE SEQUENCE</scope>
    <source>
        <strain evidence="1">SPB1-3</strain>
    </source>
</reference>
<gene>
    <name evidence="1" type="ORF">O0236_007955</name>
</gene>
<evidence type="ECO:0000313" key="2">
    <source>
        <dbReference type="Proteomes" id="UP001149860"/>
    </source>
</evidence>
<protein>
    <submittedName>
        <fullName evidence="1">Uncharacterized protein</fullName>
    </submittedName>
</protein>
<evidence type="ECO:0000313" key="1">
    <source>
        <dbReference type="EMBL" id="XFD39347.1"/>
    </source>
</evidence>
<dbReference type="EMBL" id="CP168151">
    <property type="protein sequence ID" value="XFD39347.1"/>
    <property type="molecule type" value="Genomic_DNA"/>
</dbReference>
<organism evidence="1 2">
    <name type="scientific">Lentilactobacillus terminaliae</name>
    <dbReference type="NCBI Taxonomy" id="3003483"/>
    <lineage>
        <taxon>Bacteria</taxon>
        <taxon>Bacillati</taxon>
        <taxon>Bacillota</taxon>
        <taxon>Bacilli</taxon>
        <taxon>Lactobacillales</taxon>
        <taxon>Lactobacillaceae</taxon>
        <taxon>Lentilactobacillus</taxon>
    </lineage>
</organism>